<dbReference type="InterPro" id="IPR028974">
    <property type="entry name" value="TSP_type-3_rpt"/>
</dbReference>
<dbReference type="RefSeq" id="WP_074043091.1">
    <property type="nucleotide sequence ID" value="NZ_MQMG01000005.1"/>
</dbReference>
<feature type="region of interest" description="Disordered" evidence="1">
    <location>
        <begin position="24"/>
        <end position="44"/>
    </location>
</feature>
<sequence>MKRMLVGCLVATLLFSSGWATAEAKGKQQSKPKWADKNKDGIPDDWELKYKLGLGKNVANQDKDRDGLTNRVEYNLRLNPTKTDTDKDKILDGDEDTDRDGLTNSAEVALGTKPEDADSDNDHVKDGAEKKGKAQLANVVQKLELQMKTAANQTIKIDYHWSERHSHLHIKDQTGEVTTNDVQSLINDLQASPSLSNDEVIAKIQTLFSLDTPFRLELEWKYGSGRARKLSVKQDEDKGENAGQPGDDQDDDDQGHDQDGHDQNHDQDDDDYDGGNVGDDDGNISE</sequence>
<feature type="compositionally biased region" description="Basic and acidic residues" evidence="1">
    <location>
        <begin position="113"/>
        <end position="132"/>
    </location>
</feature>
<keyword evidence="2" id="KW-0732">Signal</keyword>
<feature type="region of interest" description="Disordered" evidence="1">
    <location>
        <begin position="79"/>
        <end position="132"/>
    </location>
</feature>
<feature type="compositionally biased region" description="Acidic residues" evidence="1">
    <location>
        <begin position="267"/>
        <end position="286"/>
    </location>
</feature>
<evidence type="ECO:0000313" key="4">
    <source>
        <dbReference type="Proteomes" id="UP000186030"/>
    </source>
</evidence>
<evidence type="ECO:0000256" key="1">
    <source>
        <dbReference type="SAM" id="MobiDB-lite"/>
    </source>
</evidence>
<reference evidence="4" key="2">
    <citation type="submission" date="2017-01" db="EMBL/GenBank/DDBJ databases">
        <title>Genome sequencing and annotation of Geobacillus sp. 1017, a Hydrocarbon-Oxidizing Thermophilic Bacterium Isolated from a Heavy Oil Reservoir (China).</title>
        <authorList>
            <person name="Kadnikov V.V."/>
            <person name="Mardanov A.V."/>
            <person name="Poltaraus A.B."/>
            <person name="Sokolova D.S."/>
            <person name="Semenova E.M."/>
            <person name="Ravin N.V."/>
            <person name="Tourova T.P."/>
            <person name="Nazina T.N."/>
        </authorList>
    </citation>
    <scope>NUCLEOTIDE SEQUENCE [LARGE SCALE GENOMIC DNA]</scope>
    <source>
        <strain evidence="4">1017</strain>
    </source>
</reference>
<feature type="chain" id="PRO_5039442318" evidence="2">
    <location>
        <begin position="23"/>
        <end position="286"/>
    </location>
</feature>
<protein>
    <submittedName>
        <fullName evidence="3">Uncharacterized protein</fullName>
    </submittedName>
</protein>
<organism evidence="3 4">
    <name type="scientific">Geobacillus proteiniphilus</name>
    <dbReference type="NCBI Taxonomy" id="860353"/>
    <lineage>
        <taxon>Bacteria</taxon>
        <taxon>Bacillati</taxon>
        <taxon>Bacillota</taxon>
        <taxon>Bacilli</taxon>
        <taxon>Bacillales</taxon>
        <taxon>Anoxybacillaceae</taxon>
        <taxon>Geobacillus</taxon>
    </lineage>
</organism>
<evidence type="ECO:0000313" key="3">
    <source>
        <dbReference type="EMBL" id="OKO96021.1"/>
    </source>
</evidence>
<gene>
    <name evidence="3" type="ORF">BRO54_0651</name>
</gene>
<feature type="signal peptide" evidence="2">
    <location>
        <begin position="1"/>
        <end position="22"/>
    </location>
</feature>
<feature type="compositionally biased region" description="Basic and acidic residues" evidence="1">
    <location>
        <begin position="33"/>
        <end position="44"/>
    </location>
</feature>
<name>A0A1Q5T712_9BACL</name>
<evidence type="ECO:0000256" key="2">
    <source>
        <dbReference type="SAM" id="SignalP"/>
    </source>
</evidence>
<accession>A0A1Q5T712</accession>
<dbReference type="AlphaFoldDB" id="A0A1Q5T712"/>
<reference evidence="3 4" key="1">
    <citation type="submission" date="2016-11" db="EMBL/GenBank/DDBJ databases">
        <authorList>
            <person name="Kadnikov V."/>
            <person name="Nazina T."/>
        </authorList>
    </citation>
    <scope>NUCLEOTIDE SEQUENCE [LARGE SCALE GENOMIC DNA]</scope>
    <source>
        <strain evidence="3 4">1017</strain>
    </source>
</reference>
<feature type="compositionally biased region" description="Basic and acidic residues" evidence="1">
    <location>
        <begin position="83"/>
        <end position="92"/>
    </location>
</feature>
<proteinExistence type="predicted"/>
<dbReference type="Proteomes" id="UP000186030">
    <property type="component" value="Unassembled WGS sequence"/>
</dbReference>
<dbReference type="GO" id="GO:0005509">
    <property type="term" value="F:calcium ion binding"/>
    <property type="evidence" value="ECO:0007669"/>
    <property type="project" value="InterPro"/>
</dbReference>
<feature type="region of interest" description="Disordered" evidence="1">
    <location>
        <begin position="229"/>
        <end position="286"/>
    </location>
</feature>
<dbReference type="EMBL" id="MQMG01000005">
    <property type="protein sequence ID" value="OKO96021.1"/>
    <property type="molecule type" value="Genomic_DNA"/>
</dbReference>
<feature type="compositionally biased region" description="Basic and acidic residues" evidence="1">
    <location>
        <begin position="255"/>
        <end position="266"/>
    </location>
</feature>
<comment type="caution">
    <text evidence="3">The sequence shown here is derived from an EMBL/GenBank/DDBJ whole genome shotgun (WGS) entry which is preliminary data.</text>
</comment>
<dbReference type="SUPFAM" id="SSF103647">
    <property type="entry name" value="TSP type-3 repeat"/>
    <property type="match status" value="1"/>
</dbReference>